<dbReference type="Pfam" id="PF13041">
    <property type="entry name" value="PPR_2"/>
    <property type="match status" value="1"/>
</dbReference>
<organism evidence="3 4">
    <name type="scientific">Quillaja saponaria</name>
    <name type="common">Soap bark tree</name>
    <dbReference type="NCBI Taxonomy" id="32244"/>
    <lineage>
        <taxon>Eukaryota</taxon>
        <taxon>Viridiplantae</taxon>
        <taxon>Streptophyta</taxon>
        <taxon>Embryophyta</taxon>
        <taxon>Tracheophyta</taxon>
        <taxon>Spermatophyta</taxon>
        <taxon>Magnoliopsida</taxon>
        <taxon>eudicotyledons</taxon>
        <taxon>Gunneridae</taxon>
        <taxon>Pentapetalae</taxon>
        <taxon>rosids</taxon>
        <taxon>fabids</taxon>
        <taxon>Fabales</taxon>
        <taxon>Quillajaceae</taxon>
        <taxon>Quillaja</taxon>
    </lineage>
</organism>
<evidence type="ECO:0000313" key="3">
    <source>
        <dbReference type="EMBL" id="KAJ7980797.1"/>
    </source>
</evidence>
<keyword evidence="1" id="KW-0677">Repeat</keyword>
<comment type="caution">
    <text evidence="3">The sequence shown here is derived from an EMBL/GenBank/DDBJ whole genome shotgun (WGS) entry which is preliminary data.</text>
</comment>
<dbReference type="InterPro" id="IPR044795">
    <property type="entry name" value="THA8L-like"/>
</dbReference>
<dbReference type="KEGG" id="qsa:O6P43_000159"/>
<dbReference type="NCBIfam" id="TIGR00756">
    <property type="entry name" value="PPR"/>
    <property type="match status" value="1"/>
</dbReference>
<proteinExistence type="predicted"/>
<dbReference type="Proteomes" id="UP001163823">
    <property type="component" value="Chromosome 1"/>
</dbReference>
<dbReference type="AlphaFoldDB" id="A0AAD7VM16"/>
<feature type="repeat" description="PPR" evidence="2">
    <location>
        <begin position="32"/>
        <end position="66"/>
    </location>
</feature>
<dbReference type="InterPro" id="IPR002885">
    <property type="entry name" value="PPR_rpt"/>
</dbReference>
<dbReference type="Gene3D" id="1.25.40.10">
    <property type="entry name" value="Tetratricopeptide repeat domain"/>
    <property type="match status" value="1"/>
</dbReference>
<evidence type="ECO:0000313" key="4">
    <source>
        <dbReference type="Proteomes" id="UP001163823"/>
    </source>
</evidence>
<sequence>MDIIPVLTELERQEEVSLSLKVIQKQDWYKLDVFLYKDLIMALAQVKKMDEVMQLWESMRKEDLFPDSQTHTEVIRRFLRYGSPADTMNIYEDMKNSPDPPEELPSHILII</sequence>
<dbReference type="PROSITE" id="PS51375">
    <property type="entry name" value="PPR"/>
    <property type="match status" value="1"/>
</dbReference>
<dbReference type="PANTHER" id="PTHR46870:SF2">
    <property type="entry name" value="PROTEIN THYLAKOID ASSEMBLY 8-LIKE, CHLOROPLASTIC"/>
    <property type="match status" value="1"/>
</dbReference>
<dbReference type="PANTHER" id="PTHR46870">
    <property type="entry name" value="PROTEIN THYLAKOID ASSEMBLY 8-LIKE, CHLOROPLASTIC"/>
    <property type="match status" value="1"/>
</dbReference>
<reference evidence="3 4" key="1">
    <citation type="journal article" date="2023" name="Science">
        <title>Elucidation of the pathway for biosynthesis of saponin adjuvants from the soapbark tree.</title>
        <authorList>
            <person name="Reed J."/>
            <person name="Orme A."/>
            <person name="El-Demerdash A."/>
            <person name="Owen C."/>
            <person name="Martin L.B.B."/>
            <person name="Misra R.C."/>
            <person name="Kikuchi S."/>
            <person name="Rejzek M."/>
            <person name="Martin A.C."/>
            <person name="Harkess A."/>
            <person name="Leebens-Mack J."/>
            <person name="Louveau T."/>
            <person name="Stephenson M.J."/>
            <person name="Osbourn A."/>
        </authorList>
    </citation>
    <scope>NUCLEOTIDE SEQUENCE [LARGE SCALE GENOMIC DNA]</scope>
    <source>
        <strain evidence="3">S10</strain>
    </source>
</reference>
<name>A0AAD7VM16_QUISA</name>
<protein>
    <submittedName>
        <fullName evidence="3">Pentatricopeptide repeat-containing protein family</fullName>
    </submittedName>
</protein>
<accession>A0AAD7VM16</accession>
<dbReference type="EMBL" id="JARAOO010000001">
    <property type="protein sequence ID" value="KAJ7980797.1"/>
    <property type="molecule type" value="Genomic_DNA"/>
</dbReference>
<gene>
    <name evidence="3" type="ORF">O6P43_000159</name>
</gene>
<evidence type="ECO:0000256" key="1">
    <source>
        <dbReference type="ARBA" id="ARBA00022737"/>
    </source>
</evidence>
<evidence type="ECO:0000256" key="2">
    <source>
        <dbReference type="PROSITE-ProRule" id="PRU00708"/>
    </source>
</evidence>
<dbReference type="InterPro" id="IPR011990">
    <property type="entry name" value="TPR-like_helical_dom_sf"/>
</dbReference>
<keyword evidence="4" id="KW-1185">Reference proteome</keyword>